<dbReference type="Pfam" id="PF00378">
    <property type="entry name" value="ECH_1"/>
    <property type="match status" value="1"/>
</dbReference>
<evidence type="ECO:0000256" key="1">
    <source>
        <dbReference type="ARBA" id="ARBA00005254"/>
    </source>
</evidence>
<sequence>MRAEAAANGEGDSLVVSVANAVATLRLNRPRVHNALDDDLLAQLESALAAADRDPAVRALVLTGTGPTFSAGDDLKNLRDGSHEDFAVTIRALQRVTAAMVGLSKPIIAALNGPAYGAGLELVLACDMRFATPRFACATPEVRLGLVATNGASLILPLLIGPSRARHLLMSGATREAHWCASVGLVDEIVADEALLPRATTLAAELSSGAPGATAATRALLNVPFADAMKAALDAEAAACIEARASAEADEGVAAFFAKRPPAWTRP</sequence>
<dbReference type="Gene3D" id="3.90.226.10">
    <property type="entry name" value="2-enoyl-CoA Hydratase, Chain A, domain 1"/>
    <property type="match status" value="1"/>
</dbReference>
<dbReference type="InterPro" id="IPR029045">
    <property type="entry name" value="ClpP/crotonase-like_dom_sf"/>
</dbReference>
<dbReference type="InterPro" id="IPR014748">
    <property type="entry name" value="Enoyl-CoA_hydra_C"/>
</dbReference>
<dbReference type="RefSeq" id="WP_380863620.1">
    <property type="nucleotide sequence ID" value="NZ_JBHRXV010000013.1"/>
</dbReference>
<comment type="similarity">
    <text evidence="1 2">Belongs to the enoyl-CoA hydratase/isomerase family.</text>
</comment>
<accession>A0ABV7XEP8</accession>
<reference evidence="4" key="1">
    <citation type="journal article" date="2019" name="Int. J. Syst. Evol. Microbiol.">
        <title>The Global Catalogue of Microorganisms (GCM) 10K type strain sequencing project: providing services to taxonomists for standard genome sequencing and annotation.</title>
        <authorList>
            <consortium name="The Broad Institute Genomics Platform"/>
            <consortium name="The Broad Institute Genome Sequencing Center for Infectious Disease"/>
            <person name="Wu L."/>
            <person name="Ma J."/>
        </authorList>
    </citation>
    <scope>NUCLEOTIDE SEQUENCE [LARGE SCALE GENOMIC DNA]</scope>
    <source>
        <strain evidence="4">KCTC 42644</strain>
    </source>
</reference>
<protein>
    <submittedName>
        <fullName evidence="3">Enoyl-CoA hydratase/isomerase family protein</fullName>
    </submittedName>
</protein>
<dbReference type="Gene3D" id="1.10.12.10">
    <property type="entry name" value="Lyase 2-enoyl-coa Hydratase, Chain A, domain 2"/>
    <property type="match status" value="1"/>
</dbReference>
<dbReference type="CDD" id="cd06558">
    <property type="entry name" value="crotonase-like"/>
    <property type="match status" value="1"/>
</dbReference>
<dbReference type="PANTHER" id="PTHR43459:SF1">
    <property type="entry name" value="EG:BACN32G11.4 PROTEIN"/>
    <property type="match status" value="1"/>
</dbReference>
<comment type="caution">
    <text evidence="3">The sequence shown here is derived from an EMBL/GenBank/DDBJ whole genome shotgun (WGS) entry which is preliminary data.</text>
</comment>
<dbReference type="InterPro" id="IPR001753">
    <property type="entry name" value="Enoyl-CoA_hydra/iso"/>
</dbReference>
<dbReference type="Proteomes" id="UP001595615">
    <property type="component" value="Unassembled WGS sequence"/>
</dbReference>
<evidence type="ECO:0000313" key="3">
    <source>
        <dbReference type="EMBL" id="MFC3714281.1"/>
    </source>
</evidence>
<name>A0ABV7XEP8_9SPHN</name>
<evidence type="ECO:0000313" key="4">
    <source>
        <dbReference type="Proteomes" id="UP001595615"/>
    </source>
</evidence>
<proteinExistence type="inferred from homology"/>
<dbReference type="SUPFAM" id="SSF52096">
    <property type="entry name" value="ClpP/crotonase"/>
    <property type="match status" value="1"/>
</dbReference>
<dbReference type="PANTHER" id="PTHR43459">
    <property type="entry name" value="ENOYL-COA HYDRATASE"/>
    <property type="match status" value="1"/>
</dbReference>
<keyword evidence="4" id="KW-1185">Reference proteome</keyword>
<evidence type="ECO:0000256" key="2">
    <source>
        <dbReference type="RuleBase" id="RU003707"/>
    </source>
</evidence>
<organism evidence="3 4">
    <name type="scientific">Sphingoaurantiacus capsulatus</name>
    <dbReference type="NCBI Taxonomy" id="1771310"/>
    <lineage>
        <taxon>Bacteria</taxon>
        <taxon>Pseudomonadati</taxon>
        <taxon>Pseudomonadota</taxon>
        <taxon>Alphaproteobacteria</taxon>
        <taxon>Sphingomonadales</taxon>
        <taxon>Sphingosinicellaceae</taxon>
        <taxon>Sphingoaurantiacus</taxon>
    </lineage>
</organism>
<dbReference type="PROSITE" id="PS00166">
    <property type="entry name" value="ENOYL_COA_HYDRATASE"/>
    <property type="match status" value="1"/>
</dbReference>
<dbReference type="InterPro" id="IPR018376">
    <property type="entry name" value="Enoyl-CoA_hyd/isom_CS"/>
</dbReference>
<gene>
    <name evidence="3" type="ORF">ACFOMD_17060</name>
</gene>
<dbReference type="EMBL" id="JBHRXV010000013">
    <property type="protein sequence ID" value="MFC3714281.1"/>
    <property type="molecule type" value="Genomic_DNA"/>
</dbReference>